<name>H6SKM5_PARPM</name>
<dbReference type="eggNOG" id="COG5456">
    <property type="taxonomic scope" value="Bacteria"/>
</dbReference>
<dbReference type="InterPro" id="IPR008620">
    <property type="entry name" value="FixH"/>
</dbReference>
<keyword evidence="3" id="KW-1185">Reference proteome</keyword>
<dbReference type="OrthoDB" id="1495896at2"/>
<evidence type="ECO:0000256" key="1">
    <source>
        <dbReference type="SAM" id="Phobius"/>
    </source>
</evidence>
<sequence>MSASSSSVSPLARGRWIPWVLGGGFAVVLAVNATLLFLANATFGGFSTTSAYTEGLTYNREIARAEAQERLGWTPQVRVVPGQPTNGGWPVHVTAEVDDPHGTPITGLQATADLRRPADARLDRALLLAETTPGRWQGTVNLPAPGLWEIRFAAGRDDGSVARLRQRVVVPAP</sequence>
<dbReference type="Proteomes" id="UP000033220">
    <property type="component" value="Chromosome DSM 122"/>
</dbReference>
<protein>
    <submittedName>
        <fullName evidence="2">Integral membrane protein linked to a cation pump-like</fullName>
    </submittedName>
</protein>
<keyword evidence="1" id="KW-1133">Transmembrane helix</keyword>
<evidence type="ECO:0000313" key="2">
    <source>
        <dbReference type="EMBL" id="CCG08540.1"/>
    </source>
</evidence>
<keyword evidence="1" id="KW-0472">Membrane</keyword>
<dbReference type="RefSeq" id="WP_014415175.1">
    <property type="nucleotide sequence ID" value="NC_017059.1"/>
</dbReference>
<reference evidence="2 3" key="1">
    <citation type="submission" date="2012-02" db="EMBL/GenBank/DDBJ databases">
        <title>Shotgun genome sequence of Phaeospirillum photometricum DSM 122.</title>
        <authorList>
            <person name="Duquesne K."/>
            <person name="Sturgis J."/>
        </authorList>
    </citation>
    <scope>NUCLEOTIDE SEQUENCE [LARGE SCALE GENOMIC DNA]</scope>
    <source>
        <strain evidence="3">DSM122</strain>
    </source>
</reference>
<dbReference type="KEGG" id="rpm:RSPPHO_01914"/>
<dbReference type="AlphaFoldDB" id="H6SKM5"/>
<dbReference type="EMBL" id="HE663493">
    <property type="protein sequence ID" value="CCG08540.1"/>
    <property type="molecule type" value="Genomic_DNA"/>
</dbReference>
<keyword evidence="1" id="KW-0812">Transmembrane</keyword>
<dbReference type="HOGENOM" id="CLU_111458_2_0_5"/>
<dbReference type="PATRIC" id="fig|1150469.3.peg.2152"/>
<organism evidence="2 3">
    <name type="scientific">Pararhodospirillum photometricum DSM 122</name>
    <dbReference type="NCBI Taxonomy" id="1150469"/>
    <lineage>
        <taxon>Bacteria</taxon>
        <taxon>Pseudomonadati</taxon>
        <taxon>Pseudomonadota</taxon>
        <taxon>Alphaproteobacteria</taxon>
        <taxon>Rhodospirillales</taxon>
        <taxon>Rhodospirillaceae</taxon>
        <taxon>Pararhodospirillum</taxon>
    </lineage>
</organism>
<gene>
    <name evidence="2" type="ORF">RSPPHO_01914</name>
</gene>
<dbReference type="Pfam" id="PF05751">
    <property type="entry name" value="FixH"/>
    <property type="match status" value="1"/>
</dbReference>
<accession>H6SKM5</accession>
<dbReference type="STRING" id="1150469.RSPPHO_01914"/>
<feature type="transmembrane region" description="Helical" evidence="1">
    <location>
        <begin position="16"/>
        <end position="38"/>
    </location>
</feature>
<evidence type="ECO:0000313" key="3">
    <source>
        <dbReference type="Proteomes" id="UP000033220"/>
    </source>
</evidence>
<proteinExistence type="predicted"/>